<dbReference type="RefSeq" id="XP_010904531.1">
    <property type="nucleotide sequence ID" value="XM_010906229.3"/>
</dbReference>
<dbReference type="OrthoDB" id="408373at2759"/>
<dbReference type="KEGG" id="egu:105061317"/>
<evidence type="ECO:0000259" key="3">
    <source>
        <dbReference type="Pfam" id="PF00561"/>
    </source>
</evidence>
<reference evidence="5" key="1">
    <citation type="submission" date="2025-08" db="UniProtKB">
        <authorList>
            <consortium name="RefSeq"/>
        </authorList>
    </citation>
    <scope>IDENTIFICATION</scope>
</reference>
<evidence type="ECO:0000256" key="2">
    <source>
        <dbReference type="ARBA" id="ARBA00022801"/>
    </source>
</evidence>
<accession>A0A6I9Q835</accession>
<comment type="similarity">
    <text evidence="1">Belongs to the AB hydrolase superfamily.</text>
</comment>
<dbReference type="InterPro" id="IPR000073">
    <property type="entry name" value="AB_hydrolase_1"/>
</dbReference>
<dbReference type="GeneID" id="105061317"/>
<sequence>MYRNVRIVGNGEQTVVLSHGYGGSQSVWDKVVPHLSQKYQVLLFDWNFSGATDDSGKALEPSNYSSFTAFTDGLISLIEHMNLAGVIFIGHSMSGMIGCVASVKRPDLFTHLVLIGASPRYLNSEDYEGGFERMEVEKMFTDIESNFQSWAQSFVPLAIGVDDPISIEKFKGSFLQMRPDIALSAARLILLSDLRDVLEKVEVRCTIIQGTNDFLVPTSVAHYMQHKMKGKAMVETIGCDGHFPQLTAHQMLIEVLDRVLAAMELLKDSKVSNEESRVNSGVLG</sequence>
<keyword evidence="2" id="KW-0378">Hydrolase</keyword>
<evidence type="ECO:0000256" key="1">
    <source>
        <dbReference type="ARBA" id="ARBA00008645"/>
    </source>
</evidence>
<dbReference type="InParanoid" id="A0A6I9Q835"/>
<dbReference type="Pfam" id="PF00561">
    <property type="entry name" value="Abhydrolase_1"/>
    <property type="match status" value="1"/>
</dbReference>
<dbReference type="FunCoup" id="A0A6I9Q835">
    <property type="interactions" value="6"/>
</dbReference>
<name>A0A6I9Q835_ELAGV</name>
<evidence type="ECO:0000313" key="5">
    <source>
        <dbReference type="RefSeq" id="XP_010904531.1"/>
    </source>
</evidence>
<organism evidence="4 5">
    <name type="scientific">Elaeis guineensis var. tenera</name>
    <name type="common">Oil palm</name>
    <dbReference type="NCBI Taxonomy" id="51953"/>
    <lineage>
        <taxon>Eukaryota</taxon>
        <taxon>Viridiplantae</taxon>
        <taxon>Streptophyta</taxon>
        <taxon>Embryophyta</taxon>
        <taxon>Tracheophyta</taxon>
        <taxon>Spermatophyta</taxon>
        <taxon>Magnoliopsida</taxon>
        <taxon>Liliopsida</taxon>
        <taxon>Arecaceae</taxon>
        <taxon>Arecoideae</taxon>
        <taxon>Cocoseae</taxon>
        <taxon>Elaeidinae</taxon>
        <taxon>Elaeis</taxon>
    </lineage>
</organism>
<gene>
    <name evidence="5" type="primary">LOC105061317</name>
</gene>
<dbReference type="GO" id="GO:0016787">
    <property type="term" value="F:hydrolase activity"/>
    <property type="evidence" value="ECO:0007669"/>
    <property type="project" value="UniProtKB-KW"/>
</dbReference>
<proteinExistence type="inferred from homology"/>
<dbReference type="FunFam" id="3.40.50.1820:FF:000042">
    <property type="entry name" value="probable strigolactone esterase DAD2"/>
    <property type="match status" value="1"/>
</dbReference>
<evidence type="ECO:0000313" key="4">
    <source>
        <dbReference type="Proteomes" id="UP000504607"/>
    </source>
</evidence>
<dbReference type="PANTHER" id="PTHR43039">
    <property type="entry name" value="ESTERASE-RELATED"/>
    <property type="match status" value="1"/>
</dbReference>
<feature type="domain" description="AB hydrolase-1" evidence="3">
    <location>
        <begin position="14"/>
        <end position="246"/>
    </location>
</feature>
<protein>
    <submittedName>
        <fullName evidence="5">Strigolactone esterase D14</fullName>
    </submittedName>
</protein>
<dbReference type="Proteomes" id="UP000504607">
    <property type="component" value="Chromosome 1"/>
</dbReference>
<keyword evidence="4" id="KW-1185">Reference proteome</keyword>
<dbReference type="Gene3D" id="3.40.50.1820">
    <property type="entry name" value="alpha/beta hydrolase"/>
    <property type="match status" value="1"/>
</dbReference>
<dbReference type="SUPFAM" id="SSF53474">
    <property type="entry name" value="alpha/beta-Hydrolases"/>
    <property type="match status" value="1"/>
</dbReference>
<dbReference type="AlphaFoldDB" id="A0A6I9Q835"/>
<dbReference type="InterPro" id="IPR029058">
    <property type="entry name" value="AB_hydrolase_fold"/>
</dbReference>